<evidence type="ECO:0000313" key="2">
    <source>
        <dbReference type="Proteomes" id="UP000331127"/>
    </source>
</evidence>
<reference evidence="1 2" key="1">
    <citation type="submission" date="2019-10" db="EMBL/GenBank/DDBJ databases">
        <title>Whole genome shotgun sequence of Acrocarpospora macrocephala NBRC 16266.</title>
        <authorList>
            <person name="Ichikawa N."/>
            <person name="Kimura A."/>
            <person name="Kitahashi Y."/>
            <person name="Komaki H."/>
            <person name="Oguchi A."/>
        </authorList>
    </citation>
    <scope>NUCLEOTIDE SEQUENCE [LARGE SCALE GENOMIC DNA]</scope>
    <source>
        <strain evidence="1 2">NBRC 16266</strain>
    </source>
</reference>
<protein>
    <submittedName>
        <fullName evidence="1">Uncharacterized protein</fullName>
    </submittedName>
</protein>
<evidence type="ECO:0000313" key="1">
    <source>
        <dbReference type="EMBL" id="GES06415.1"/>
    </source>
</evidence>
<organism evidence="1 2">
    <name type="scientific">Acrocarpospora macrocephala</name>
    <dbReference type="NCBI Taxonomy" id="150177"/>
    <lineage>
        <taxon>Bacteria</taxon>
        <taxon>Bacillati</taxon>
        <taxon>Actinomycetota</taxon>
        <taxon>Actinomycetes</taxon>
        <taxon>Streptosporangiales</taxon>
        <taxon>Streptosporangiaceae</taxon>
        <taxon>Acrocarpospora</taxon>
    </lineage>
</organism>
<keyword evidence="2" id="KW-1185">Reference proteome</keyword>
<dbReference type="AlphaFoldDB" id="A0A5M3WBJ9"/>
<name>A0A5M3WBJ9_9ACTN</name>
<gene>
    <name evidence="1" type="ORF">Amac_000100</name>
</gene>
<accession>A0A5M3WBJ9</accession>
<sequence>MATTCSPAAVLAAGPAADDPAQHARLARLGVMPEGLDQAASAGLVKAINGFDVGLGHDVDRAAALGALVTA</sequence>
<dbReference type="Proteomes" id="UP000331127">
    <property type="component" value="Unassembled WGS sequence"/>
</dbReference>
<dbReference type="EMBL" id="BLAE01000003">
    <property type="protein sequence ID" value="GES06415.1"/>
    <property type="molecule type" value="Genomic_DNA"/>
</dbReference>
<comment type="caution">
    <text evidence="1">The sequence shown here is derived from an EMBL/GenBank/DDBJ whole genome shotgun (WGS) entry which is preliminary data.</text>
</comment>
<dbReference type="RefSeq" id="WP_155352174.1">
    <property type="nucleotide sequence ID" value="NZ_BAAAHL010000022.1"/>
</dbReference>
<proteinExistence type="predicted"/>